<dbReference type="GO" id="GO:0009097">
    <property type="term" value="P:isoleucine biosynthetic process"/>
    <property type="evidence" value="ECO:0007669"/>
    <property type="project" value="TreeGrafter"/>
</dbReference>
<dbReference type="EMBL" id="FOMW01000049">
    <property type="protein sequence ID" value="SFF28232.1"/>
    <property type="molecule type" value="Genomic_DNA"/>
</dbReference>
<organism evidence="7 8">
    <name type="scientific">Sulfitobacter brevis</name>
    <dbReference type="NCBI Taxonomy" id="74348"/>
    <lineage>
        <taxon>Bacteria</taxon>
        <taxon>Pseudomonadati</taxon>
        <taxon>Pseudomonadota</taxon>
        <taxon>Alphaproteobacteria</taxon>
        <taxon>Rhodobacterales</taxon>
        <taxon>Roseobacteraceae</taxon>
        <taxon>Sulfitobacter</taxon>
    </lineage>
</organism>
<proteinExistence type="inferred from homology"/>
<dbReference type="STRING" id="74348.SAMN04488523_1492"/>
<name>A0A1I2HEY5_9RHOB</name>
<dbReference type="Pfam" id="PF02775">
    <property type="entry name" value="TPP_enzyme_C"/>
    <property type="match status" value="1"/>
</dbReference>
<dbReference type="Pfam" id="PF02776">
    <property type="entry name" value="TPP_enzyme_N"/>
    <property type="match status" value="1"/>
</dbReference>
<dbReference type="GO" id="GO:0005948">
    <property type="term" value="C:acetolactate synthase complex"/>
    <property type="evidence" value="ECO:0007669"/>
    <property type="project" value="TreeGrafter"/>
</dbReference>
<dbReference type="RefSeq" id="WP_093925635.1">
    <property type="nucleotide sequence ID" value="NZ_FOMW01000049.1"/>
</dbReference>
<dbReference type="InterPro" id="IPR029061">
    <property type="entry name" value="THDP-binding"/>
</dbReference>
<dbReference type="Gene3D" id="3.40.50.1220">
    <property type="entry name" value="TPP-binding domain"/>
    <property type="match status" value="1"/>
</dbReference>
<dbReference type="InterPro" id="IPR011766">
    <property type="entry name" value="TPP_enzyme_TPP-bd"/>
</dbReference>
<dbReference type="GO" id="GO:0003984">
    <property type="term" value="F:acetolactate synthase activity"/>
    <property type="evidence" value="ECO:0007669"/>
    <property type="project" value="TreeGrafter"/>
</dbReference>
<feature type="domain" description="Thiamine pyrophosphate enzyme N-terminal TPP-binding" evidence="6">
    <location>
        <begin position="1"/>
        <end position="115"/>
    </location>
</feature>
<keyword evidence="2 3" id="KW-0786">Thiamine pyrophosphate</keyword>
<dbReference type="Proteomes" id="UP000198977">
    <property type="component" value="Unassembled WGS sequence"/>
</dbReference>
<gene>
    <name evidence="7" type="ORF">SAMN04488523_1492</name>
</gene>
<dbReference type="AlphaFoldDB" id="A0A1I2HEY5"/>
<dbReference type="Gene3D" id="3.40.50.970">
    <property type="match status" value="2"/>
</dbReference>
<dbReference type="NCBIfam" id="NF006187">
    <property type="entry name" value="PRK08322.1"/>
    <property type="match status" value="1"/>
</dbReference>
<dbReference type="InterPro" id="IPR045229">
    <property type="entry name" value="TPP_enz"/>
</dbReference>
<feature type="domain" description="Thiamine pyrophosphate enzyme TPP-binding" evidence="5">
    <location>
        <begin position="382"/>
        <end position="528"/>
    </location>
</feature>
<dbReference type="PANTHER" id="PTHR18968">
    <property type="entry name" value="THIAMINE PYROPHOSPHATE ENZYMES"/>
    <property type="match status" value="1"/>
</dbReference>
<dbReference type="GO" id="GO:0000287">
    <property type="term" value="F:magnesium ion binding"/>
    <property type="evidence" value="ECO:0007669"/>
    <property type="project" value="InterPro"/>
</dbReference>
<accession>A0A1I2HEY5</accession>
<evidence type="ECO:0000259" key="5">
    <source>
        <dbReference type="Pfam" id="PF02775"/>
    </source>
</evidence>
<sequence length="549" mass="60318">MKASDLFIRCLEVEGITRIYGVPGEENADFMMSLEKSTIEFVLTRHEQAAAFMAEIHGRLTGEVGVCLGTLGPGATNLITGVADGNMDRAPILAITGQGALTRQHKESHQVMDVVGLFRPVTKWSCAVNHADNIPEIVHKAIKLAVVEKPGATHIELPEDIAANETDARPMRPGRPRRPVPENKIMDEVWERIRSAKSPLIIAGNGAIRTSVSEQLCQFCHATGIGVLMTFMAKGAVDMDSEHCLFTIGMGQRDYPQSAIDAADLIITVGYDLVEYGPEKWNAEGARDIIHMDFLPAESDCNYQPQIEVVGDLSHGIEMLNARVARDGTPEFDFASQAKLRRKMLEEFAEHDDDDTKGSIRPQKAIADVRAVLGPHDILLSGVGAHKMWVARHYQCHEPGTCLISNGFCSMGMPLPGAISAKLSRPDAKILAVVGDGDVMMNVQEMETASRLSSDITVLVWEDHAYGLIAWKQQQEFGHHTDLSFTNPDWLGLCASMGWQGERCEDAADLQDALNRALTHKGPAMVVIPIDYRENMMLTERLGKIETTF</sequence>
<evidence type="ECO:0000256" key="3">
    <source>
        <dbReference type="RuleBase" id="RU362132"/>
    </source>
</evidence>
<evidence type="ECO:0000313" key="8">
    <source>
        <dbReference type="Proteomes" id="UP000198977"/>
    </source>
</evidence>
<evidence type="ECO:0000259" key="4">
    <source>
        <dbReference type="Pfam" id="PF00205"/>
    </source>
</evidence>
<dbReference type="CDD" id="cd07035">
    <property type="entry name" value="TPP_PYR_POX_like"/>
    <property type="match status" value="1"/>
</dbReference>
<evidence type="ECO:0000256" key="1">
    <source>
        <dbReference type="ARBA" id="ARBA00007812"/>
    </source>
</evidence>
<dbReference type="PANTHER" id="PTHR18968:SF129">
    <property type="entry name" value="ACETOLACTATE SYNTHASE"/>
    <property type="match status" value="1"/>
</dbReference>
<dbReference type="OrthoDB" id="4494979at2"/>
<keyword evidence="8" id="KW-1185">Reference proteome</keyword>
<dbReference type="GO" id="GO:0009099">
    <property type="term" value="P:L-valine biosynthetic process"/>
    <property type="evidence" value="ECO:0007669"/>
    <property type="project" value="TreeGrafter"/>
</dbReference>
<dbReference type="GO" id="GO:0050660">
    <property type="term" value="F:flavin adenine dinucleotide binding"/>
    <property type="evidence" value="ECO:0007669"/>
    <property type="project" value="TreeGrafter"/>
</dbReference>
<dbReference type="SUPFAM" id="SSF52467">
    <property type="entry name" value="DHS-like NAD/FAD-binding domain"/>
    <property type="match status" value="1"/>
</dbReference>
<evidence type="ECO:0000313" key="7">
    <source>
        <dbReference type="EMBL" id="SFF28232.1"/>
    </source>
</evidence>
<evidence type="ECO:0000256" key="2">
    <source>
        <dbReference type="ARBA" id="ARBA00023052"/>
    </source>
</evidence>
<dbReference type="InterPro" id="IPR029035">
    <property type="entry name" value="DHS-like_NAD/FAD-binding_dom"/>
</dbReference>
<reference evidence="7 8" key="1">
    <citation type="submission" date="2016-10" db="EMBL/GenBank/DDBJ databases">
        <authorList>
            <person name="de Groot N.N."/>
        </authorList>
    </citation>
    <scope>NUCLEOTIDE SEQUENCE [LARGE SCALE GENOMIC DNA]</scope>
    <source>
        <strain evidence="7 8">DSM 11443</strain>
    </source>
</reference>
<dbReference type="GO" id="GO:0030976">
    <property type="term" value="F:thiamine pyrophosphate binding"/>
    <property type="evidence" value="ECO:0007669"/>
    <property type="project" value="InterPro"/>
</dbReference>
<dbReference type="SUPFAM" id="SSF52518">
    <property type="entry name" value="Thiamin diphosphate-binding fold (THDP-binding)"/>
    <property type="match status" value="2"/>
</dbReference>
<dbReference type="InterPro" id="IPR012001">
    <property type="entry name" value="Thiamin_PyroP_enz_TPP-bd_dom"/>
</dbReference>
<comment type="similarity">
    <text evidence="1 3">Belongs to the TPP enzyme family.</text>
</comment>
<protein>
    <submittedName>
        <fullName evidence="7">Acetolactate synthase-1/2/3 large subunit</fullName>
    </submittedName>
</protein>
<dbReference type="FunFam" id="3.40.50.970:FF:000007">
    <property type="entry name" value="Acetolactate synthase"/>
    <property type="match status" value="1"/>
</dbReference>
<dbReference type="Pfam" id="PF00205">
    <property type="entry name" value="TPP_enzyme_M"/>
    <property type="match status" value="1"/>
</dbReference>
<dbReference type="InterPro" id="IPR012000">
    <property type="entry name" value="Thiamin_PyroP_enz_cen_dom"/>
</dbReference>
<evidence type="ECO:0000259" key="6">
    <source>
        <dbReference type="Pfam" id="PF02776"/>
    </source>
</evidence>
<feature type="domain" description="Thiamine pyrophosphate enzyme central" evidence="4">
    <location>
        <begin position="187"/>
        <end position="319"/>
    </location>
</feature>